<gene>
    <name evidence="2" type="ORF">ATSB10_18080</name>
</gene>
<evidence type="ECO:0000256" key="1">
    <source>
        <dbReference type="SAM" id="MobiDB-lite"/>
    </source>
</evidence>
<accession>A0A160N204</accession>
<proteinExistence type="predicted"/>
<dbReference type="Proteomes" id="UP000077255">
    <property type="component" value="Chromosome"/>
</dbReference>
<feature type="region of interest" description="Disordered" evidence="1">
    <location>
        <begin position="1"/>
        <end position="40"/>
    </location>
</feature>
<protein>
    <submittedName>
        <fullName evidence="2">Uncharacterized protein</fullName>
    </submittedName>
</protein>
<dbReference type="KEGG" id="dtx:ATSB10_18080"/>
<feature type="compositionally biased region" description="Low complexity" evidence="1">
    <location>
        <begin position="1"/>
        <end position="13"/>
    </location>
</feature>
<dbReference type="EMBL" id="CP014841">
    <property type="protein sequence ID" value="AND69262.1"/>
    <property type="molecule type" value="Genomic_DNA"/>
</dbReference>
<evidence type="ECO:0000313" key="3">
    <source>
        <dbReference type="Proteomes" id="UP000077255"/>
    </source>
</evidence>
<keyword evidence="3" id="KW-1185">Reference proteome</keyword>
<dbReference type="AlphaFoldDB" id="A0A160N204"/>
<sequence>MPPAARPGRPATRPVRHLSVPGSAQRTGPRRDRPSMAGIP</sequence>
<evidence type="ECO:0000313" key="2">
    <source>
        <dbReference type="EMBL" id="AND69262.1"/>
    </source>
</evidence>
<name>A0A160N204_9GAMM</name>
<organism evidence="2 3">
    <name type="scientific">Dyella thiooxydans</name>
    <dbReference type="NCBI Taxonomy" id="445710"/>
    <lineage>
        <taxon>Bacteria</taxon>
        <taxon>Pseudomonadati</taxon>
        <taxon>Pseudomonadota</taxon>
        <taxon>Gammaproteobacteria</taxon>
        <taxon>Lysobacterales</taxon>
        <taxon>Rhodanobacteraceae</taxon>
        <taxon>Dyella</taxon>
    </lineage>
</organism>
<dbReference type="PATRIC" id="fig|445710.3.peg.1805"/>
<reference evidence="2 3" key="1">
    <citation type="submission" date="2016-02" db="EMBL/GenBank/DDBJ databases">
        <title>Complete genome sequencing and analysis of ATSB10, Dyella thiooxydans isolated from rhizosphere soil of sunflower (Helianthus annuus L.).</title>
        <authorList>
            <person name="Lee Y."/>
            <person name="Hwangbo K."/>
            <person name="Chung H."/>
            <person name="Yoo J."/>
            <person name="Kim K.Y."/>
            <person name="Sa T.M."/>
            <person name="Um Y."/>
            <person name="Madhaiyan M."/>
        </authorList>
    </citation>
    <scope>NUCLEOTIDE SEQUENCE [LARGE SCALE GENOMIC DNA]</scope>
    <source>
        <strain evidence="2 3">ATSB10</strain>
    </source>
</reference>